<protein>
    <submittedName>
        <fullName evidence="1">Uncharacterized protein</fullName>
    </submittedName>
</protein>
<accession>A0ACC0ZZF6</accession>
<evidence type="ECO:0000313" key="2">
    <source>
        <dbReference type="Proteomes" id="UP001164250"/>
    </source>
</evidence>
<comment type="caution">
    <text evidence="1">The sequence shown here is derived from an EMBL/GenBank/DDBJ whole genome shotgun (WGS) entry which is preliminary data.</text>
</comment>
<dbReference type="EMBL" id="CM047909">
    <property type="protein sequence ID" value="KAJ0080629.1"/>
    <property type="molecule type" value="Genomic_DNA"/>
</dbReference>
<organism evidence="1 2">
    <name type="scientific">Pistacia atlantica</name>
    <dbReference type="NCBI Taxonomy" id="434234"/>
    <lineage>
        <taxon>Eukaryota</taxon>
        <taxon>Viridiplantae</taxon>
        <taxon>Streptophyta</taxon>
        <taxon>Embryophyta</taxon>
        <taxon>Tracheophyta</taxon>
        <taxon>Spermatophyta</taxon>
        <taxon>Magnoliopsida</taxon>
        <taxon>eudicotyledons</taxon>
        <taxon>Gunneridae</taxon>
        <taxon>Pentapetalae</taxon>
        <taxon>rosids</taxon>
        <taxon>malvids</taxon>
        <taxon>Sapindales</taxon>
        <taxon>Anacardiaceae</taxon>
        <taxon>Pistacia</taxon>
    </lineage>
</organism>
<gene>
    <name evidence="1" type="ORF">Patl1_22423</name>
</gene>
<sequence>MLSGDPLVEQSCQAVVNENQFFPSKTSLTMSEDCEEMLPSEKTEESLIELWKQLPSALAEMENRKNRWYEYERERERELSDEGPFVEQSCQAVVNENGYVSSEDPLVEQSCQAVVNENGHKFNMTEGRLRSEARKGKAKAKAALSGQNPLISKLQRPPLRQMMSMQILRPGGSSSTAQNEPPPNYRGLPVVGDHQADDDPAKHTNLETGGGSSTAQNEPHTNPEIRRGLLDCTK</sequence>
<dbReference type="Proteomes" id="UP001164250">
    <property type="component" value="Chromosome 13"/>
</dbReference>
<name>A0ACC0ZZF6_9ROSI</name>
<proteinExistence type="predicted"/>
<reference evidence="2" key="1">
    <citation type="journal article" date="2023" name="G3 (Bethesda)">
        <title>Genome assembly and association tests identify interacting loci associated with vigor, precocity, and sex in interspecific pistachio rootstocks.</title>
        <authorList>
            <person name="Palmer W."/>
            <person name="Jacygrad E."/>
            <person name="Sagayaradj S."/>
            <person name="Cavanaugh K."/>
            <person name="Han R."/>
            <person name="Bertier L."/>
            <person name="Beede B."/>
            <person name="Kafkas S."/>
            <person name="Golino D."/>
            <person name="Preece J."/>
            <person name="Michelmore R."/>
        </authorList>
    </citation>
    <scope>NUCLEOTIDE SEQUENCE [LARGE SCALE GENOMIC DNA]</scope>
</reference>
<evidence type="ECO:0000313" key="1">
    <source>
        <dbReference type="EMBL" id="KAJ0080629.1"/>
    </source>
</evidence>
<keyword evidence="2" id="KW-1185">Reference proteome</keyword>